<comment type="subcellular location">
    <subcellularLocation>
        <location evidence="1">Membrane</location>
        <topology evidence="1">Multi-pass membrane protein</topology>
    </subcellularLocation>
</comment>
<reference evidence="9" key="1">
    <citation type="journal article" date="2014" name="Nucleic Acids Res.">
        <title>The evolutionary dynamics of variant antigen genes in Babesia reveal a history of genomic innovation underlying host-parasite interaction.</title>
        <authorList>
            <person name="Jackson A.P."/>
            <person name="Otto T.D."/>
            <person name="Darby A."/>
            <person name="Ramaprasad A."/>
            <person name="Xia D."/>
            <person name="Echaide I.E."/>
            <person name="Farber M."/>
            <person name="Gahlot S."/>
            <person name="Gamble J."/>
            <person name="Gupta D."/>
            <person name="Gupta Y."/>
            <person name="Jackson L."/>
            <person name="Malandrin L."/>
            <person name="Malas T.B."/>
            <person name="Moussa E."/>
            <person name="Nair M."/>
            <person name="Reid A.J."/>
            <person name="Sanders M."/>
            <person name="Sharma J."/>
            <person name="Tracey A."/>
            <person name="Quail M.A."/>
            <person name="Weir W."/>
            <person name="Wastling J.M."/>
            <person name="Hall N."/>
            <person name="Willadsen P."/>
            <person name="Lingelbach K."/>
            <person name="Shiels B."/>
            <person name="Tait A."/>
            <person name="Berriman M."/>
            <person name="Allred D.R."/>
            <person name="Pain A."/>
        </authorList>
    </citation>
    <scope>NUCLEOTIDE SEQUENCE</scope>
    <source>
        <strain evidence="9">1802A</strain>
    </source>
</reference>
<evidence type="ECO:0000256" key="3">
    <source>
        <dbReference type="ARBA" id="ARBA00022448"/>
    </source>
</evidence>
<keyword evidence="6 8" id="KW-1133">Transmembrane helix</keyword>
<sequence>MKISWSLRLALYAAITVFMGSYYDSWSTTMGLLVRMGVYEDVCTADEIAAAAASGGGPDQVKCAAQQVKIGSLLSVFRIAEFLTSMATGVFMDLVGTKICILTGMTLRILSWILLSNFPRINSLMILGCLLTGMSVNAIVFPVYTIGRYWLAYQDIAMCVISVFLSVGCFYSLIVNLVLDMMPSVNMGAFIAVKLAITHLPMLAIAAFIFPNNMVKDIEENLTDSMAAKNQEKNVQEEVDDNNSWNVKTFMTYVINSEVIVITGFFILNCVSLTFAQETFTQVYANNKTAERVNSILVPLSSLFSFILMWVINKFGSGVVIFGLNIVSIAMHFCLLSSSTTASIFASFFISVTFSGFITFFFIYVEKIVDIKYSGSIKGYLTTIAGLSLVVNPALNMLIETYNAMTGCQLTFVVLRVLSIAPLFWLLKKERNRMLKTEPSLEMTV</sequence>
<gene>
    <name evidence="9" type="ORF">X943_002469</name>
</gene>
<evidence type="ECO:0000313" key="9">
    <source>
        <dbReference type="EMBL" id="KAK1937513.1"/>
    </source>
</evidence>
<protein>
    <submittedName>
        <fullName evidence="9">Uncharacterized protein</fullName>
    </submittedName>
</protein>
<feature type="transmembrane region" description="Helical" evidence="8">
    <location>
        <begin position="344"/>
        <end position="365"/>
    </location>
</feature>
<accession>A0AAD9GFM5</accession>
<organism evidence="9 10">
    <name type="scientific">Babesia divergens</name>
    <dbReference type="NCBI Taxonomy" id="32595"/>
    <lineage>
        <taxon>Eukaryota</taxon>
        <taxon>Sar</taxon>
        <taxon>Alveolata</taxon>
        <taxon>Apicomplexa</taxon>
        <taxon>Aconoidasida</taxon>
        <taxon>Piroplasmida</taxon>
        <taxon>Babesiidae</taxon>
        <taxon>Babesia</taxon>
    </lineage>
</organism>
<dbReference type="PANTHER" id="PTHR20772">
    <property type="entry name" value="PROTEIN FMP42"/>
    <property type="match status" value="1"/>
</dbReference>
<dbReference type="SUPFAM" id="SSF103473">
    <property type="entry name" value="MFS general substrate transporter"/>
    <property type="match status" value="1"/>
</dbReference>
<feature type="transmembrane region" description="Helical" evidence="8">
    <location>
        <begin position="296"/>
        <end position="312"/>
    </location>
</feature>
<comment type="caution">
    <text evidence="9">The sequence shown here is derived from an EMBL/GenBank/DDBJ whole genome shotgun (WGS) entry which is preliminary data.</text>
</comment>
<keyword evidence="4 8" id="KW-0812">Transmembrane</keyword>
<proteinExistence type="inferred from homology"/>
<feature type="transmembrane region" description="Helical" evidence="8">
    <location>
        <begin position="319"/>
        <end position="338"/>
    </location>
</feature>
<dbReference type="Gene3D" id="1.20.1250.20">
    <property type="entry name" value="MFS general substrate transporter like domains"/>
    <property type="match status" value="1"/>
</dbReference>
<dbReference type="EMBL" id="JAHBMH010000033">
    <property type="protein sequence ID" value="KAK1937513.1"/>
    <property type="molecule type" value="Genomic_DNA"/>
</dbReference>
<reference evidence="9" key="2">
    <citation type="submission" date="2021-05" db="EMBL/GenBank/DDBJ databases">
        <authorList>
            <person name="Pain A."/>
        </authorList>
    </citation>
    <scope>NUCLEOTIDE SEQUENCE</scope>
    <source>
        <strain evidence="9">1802A</strain>
    </source>
</reference>
<dbReference type="AlphaFoldDB" id="A0AAD9GFM5"/>
<keyword evidence="7 8" id="KW-0472">Membrane</keyword>
<feature type="transmembrane region" description="Helical" evidence="8">
    <location>
        <begin position="156"/>
        <end position="179"/>
    </location>
</feature>
<dbReference type="GO" id="GO:0006865">
    <property type="term" value="P:amino acid transport"/>
    <property type="evidence" value="ECO:0007669"/>
    <property type="project" value="UniProtKB-KW"/>
</dbReference>
<comment type="similarity">
    <text evidence="2">Belongs to the SLC43A transporter (TC 2.A.1.44) family.</text>
</comment>
<evidence type="ECO:0000313" key="10">
    <source>
        <dbReference type="Proteomes" id="UP001195914"/>
    </source>
</evidence>
<keyword evidence="3" id="KW-0813">Transport</keyword>
<keyword evidence="5" id="KW-0029">Amino-acid transport</keyword>
<dbReference type="Proteomes" id="UP001195914">
    <property type="component" value="Unassembled WGS sequence"/>
</dbReference>
<evidence type="ECO:0000256" key="5">
    <source>
        <dbReference type="ARBA" id="ARBA00022970"/>
    </source>
</evidence>
<dbReference type="PANTHER" id="PTHR20772:SF2">
    <property type="entry name" value="PROTEIN FMP42"/>
    <property type="match status" value="1"/>
</dbReference>
<keyword evidence="10" id="KW-1185">Reference proteome</keyword>
<feature type="transmembrane region" description="Helical" evidence="8">
    <location>
        <begin position="99"/>
        <end position="118"/>
    </location>
</feature>
<name>A0AAD9GFM5_BABDI</name>
<evidence type="ECO:0000256" key="7">
    <source>
        <dbReference type="ARBA" id="ARBA00023136"/>
    </source>
</evidence>
<dbReference type="GO" id="GO:0016020">
    <property type="term" value="C:membrane"/>
    <property type="evidence" value="ECO:0007669"/>
    <property type="project" value="UniProtKB-SubCell"/>
</dbReference>
<evidence type="ECO:0000256" key="8">
    <source>
        <dbReference type="SAM" id="Phobius"/>
    </source>
</evidence>
<dbReference type="InterPro" id="IPR052599">
    <property type="entry name" value="SLC43A_AATransporter"/>
</dbReference>
<feature type="transmembrane region" description="Helical" evidence="8">
    <location>
        <begin position="253"/>
        <end position="276"/>
    </location>
</feature>
<dbReference type="InterPro" id="IPR036259">
    <property type="entry name" value="MFS_trans_sf"/>
</dbReference>
<evidence type="ECO:0000256" key="2">
    <source>
        <dbReference type="ARBA" id="ARBA00006595"/>
    </source>
</evidence>
<feature type="transmembrane region" description="Helical" evidence="8">
    <location>
        <begin position="191"/>
        <end position="210"/>
    </location>
</feature>
<evidence type="ECO:0000256" key="4">
    <source>
        <dbReference type="ARBA" id="ARBA00022692"/>
    </source>
</evidence>
<evidence type="ECO:0000256" key="6">
    <source>
        <dbReference type="ARBA" id="ARBA00022989"/>
    </source>
</evidence>
<feature type="transmembrane region" description="Helical" evidence="8">
    <location>
        <begin position="124"/>
        <end position="144"/>
    </location>
</feature>
<feature type="transmembrane region" description="Helical" evidence="8">
    <location>
        <begin position="7"/>
        <end position="23"/>
    </location>
</feature>
<feature type="transmembrane region" description="Helical" evidence="8">
    <location>
        <begin position="404"/>
        <end position="427"/>
    </location>
</feature>
<evidence type="ECO:0000256" key="1">
    <source>
        <dbReference type="ARBA" id="ARBA00004141"/>
    </source>
</evidence>